<gene>
    <name evidence="1" type="primary">AVEN_50038_1</name>
    <name evidence="1" type="ORF">NPIL_280101</name>
</gene>
<name>A0A8X6P246_NEPPI</name>
<protein>
    <submittedName>
        <fullName evidence="1">Integrase catalytic domain-containing protein</fullName>
    </submittedName>
</protein>
<accession>A0A8X6P246</accession>
<reference evidence="1" key="1">
    <citation type="submission" date="2020-08" db="EMBL/GenBank/DDBJ databases">
        <title>Multicomponent nature underlies the extraordinary mechanical properties of spider dragline silk.</title>
        <authorList>
            <person name="Kono N."/>
            <person name="Nakamura H."/>
            <person name="Mori M."/>
            <person name="Yoshida Y."/>
            <person name="Ohtoshi R."/>
            <person name="Malay A.D."/>
            <person name="Moran D.A.P."/>
            <person name="Tomita M."/>
            <person name="Numata K."/>
            <person name="Arakawa K."/>
        </authorList>
    </citation>
    <scope>NUCLEOTIDE SEQUENCE</scope>
</reference>
<dbReference type="OrthoDB" id="5986643at2759"/>
<organism evidence="1 2">
    <name type="scientific">Nephila pilipes</name>
    <name type="common">Giant wood spider</name>
    <name type="synonym">Nephila maculata</name>
    <dbReference type="NCBI Taxonomy" id="299642"/>
    <lineage>
        <taxon>Eukaryota</taxon>
        <taxon>Metazoa</taxon>
        <taxon>Ecdysozoa</taxon>
        <taxon>Arthropoda</taxon>
        <taxon>Chelicerata</taxon>
        <taxon>Arachnida</taxon>
        <taxon>Araneae</taxon>
        <taxon>Araneomorphae</taxon>
        <taxon>Entelegynae</taxon>
        <taxon>Araneoidea</taxon>
        <taxon>Nephilidae</taxon>
        <taxon>Nephila</taxon>
    </lineage>
</organism>
<evidence type="ECO:0000313" key="2">
    <source>
        <dbReference type="Proteomes" id="UP000887013"/>
    </source>
</evidence>
<proteinExistence type="predicted"/>
<comment type="caution">
    <text evidence="1">The sequence shown here is derived from an EMBL/GenBank/DDBJ whole genome shotgun (WGS) entry which is preliminary data.</text>
</comment>
<dbReference type="Proteomes" id="UP000887013">
    <property type="component" value="Unassembled WGS sequence"/>
</dbReference>
<dbReference type="EMBL" id="BMAW01015349">
    <property type="protein sequence ID" value="GFT43117.1"/>
    <property type="molecule type" value="Genomic_DNA"/>
</dbReference>
<dbReference type="AlphaFoldDB" id="A0A8X6P246"/>
<sequence>MNGVLQVTGRLGKSTHLFNFEKHPIVFPSKAKLTGLLIWESHQIVFHSGSQVIAPLPDIRAEQSTPFTIIIVDFAGPLFVKDNNAKQYI</sequence>
<evidence type="ECO:0000313" key="1">
    <source>
        <dbReference type="EMBL" id="GFT43117.1"/>
    </source>
</evidence>
<keyword evidence="2" id="KW-1185">Reference proteome</keyword>